<dbReference type="Proteomes" id="UP000323917">
    <property type="component" value="Chromosome"/>
</dbReference>
<dbReference type="AlphaFoldDB" id="A0A5B9QBL5"/>
<feature type="transmembrane region" description="Helical" evidence="1">
    <location>
        <begin position="47"/>
        <end position="68"/>
    </location>
</feature>
<dbReference type="InterPro" id="IPR007436">
    <property type="entry name" value="DUF485"/>
</dbReference>
<keyword evidence="1" id="KW-0472">Membrane</keyword>
<gene>
    <name evidence="2" type="ORF">Pr1d_22490</name>
</gene>
<keyword evidence="1" id="KW-1133">Transmembrane helix</keyword>
<organism evidence="2 3">
    <name type="scientific">Bythopirellula goksoeyrii</name>
    <dbReference type="NCBI Taxonomy" id="1400387"/>
    <lineage>
        <taxon>Bacteria</taxon>
        <taxon>Pseudomonadati</taxon>
        <taxon>Planctomycetota</taxon>
        <taxon>Planctomycetia</taxon>
        <taxon>Pirellulales</taxon>
        <taxon>Lacipirellulaceae</taxon>
        <taxon>Bythopirellula</taxon>
    </lineage>
</organism>
<evidence type="ECO:0000313" key="2">
    <source>
        <dbReference type="EMBL" id="QEG34960.1"/>
    </source>
</evidence>
<dbReference type="OrthoDB" id="9795644at2"/>
<keyword evidence="1" id="KW-0812">Transmembrane</keyword>
<dbReference type="Pfam" id="PF04341">
    <property type="entry name" value="DUF485"/>
    <property type="match status" value="1"/>
</dbReference>
<accession>A0A5B9QBL5</accession>
<feature type="transmembrane region" description="Helical" evidence="1">
    <location>
        <begin position="12"/>
        <end position="32"/>
    </location>
</feature>
<proteinExistence type="predicted"/>
<evidence type="ECO:0000313" key="3">
    <source>
        <dbReference type="Proteomes" id="UP000323917"/>
    </source>
</evidence>
<evidence type="ECO:0008006" key="4">
    <source>
        <dbReference type="Google" id="ProtNLM"/>
    </source>
</evidence>
<protein>
    <recommendedName>
        <fullName evidence="4">DUF485 domain-containing protein</fullName>
    </recommendedName>
</protein>
<dbReference type="KEGG" id="bgok:Pr1d_22490"/>
<name>A0A5B9QBL5_9BACT</name>
<evidence type="ECO:0000256" key="1">
    <source>
        <dbReference type="SAM" id="Phobius"/>
    </source>
</evidence>
<reference evidence="2 3" key="1">
    <citation type="submission" date="2019-08" db="EMBL/GenBank/DDBJ databases">
        <title>Deep-cultivation of Planctomycetes and their phenomic and genomic characterization uncovers novel biology.</title>
        <authorList>
            <person name="Wiegand S."/>
            <person name="Jogler M."/>
            <person name="Boedeker C."/>
            <person name="Pinto D."/>
            <person name="Vollmers J."/>
            <person name="Rivas-Marin E."/>
            <person name="Kohn T."/>
            <person name="Peeters S.H."/>
            <person name="Heuer A."/>
            <person name="Rast P."/>
            <person name="Oberbeckmann S."/>
            <person name="Bunk B."/>
            <person name="Jeske O."/>
            <person name="Meyerdierks A."/>
            <person name="Storesund J.E."/>
            <person name="Kallscheuer N."/>
            <person name="Luecker S."/>
            <person name="Lage O.M."/>
            <person name="Pohl T."/>
            <person name="Merkel B.J."/>
            <person name="Hornburger P."/>
            <person name="Mueller R.-W."/>
            <person name="Bruemmer F."/>
            <person name="Labrenz M."/>
            <person name="Spormann A.M."/>
            <person name="Op den Camp H."/>
            <person name="Overmann J."/>
            <person name="Amann R."/>
            <person name="Jetten M.S.M."/>
            <person name="Mascher T."/>
            <person name="Medema M.H."/>
            <person name="Devos D.P."/>
            <person name="Kaster A.-K."/>
            <person name="Ovreas L."/>
            <person name="Rohde M."/>
            <person name="Galperin M.Y."/>
            <person name="Jogler C."/>
        </authorList>
    </citation>
    <scope>NUCLEOTIDE SEQUENCE [LARGE SCALE GENOMIC DNA]</scope>
    <source>
        <strain evidence="2 3">Pr1d</strain>
    </source>
</reference>
<dbReference type="EMBL" id="CP042913">
    <property type="protein sequence ID" value="QEG34960.1"/>
    <property type="molecule type" value="Genomic_DNA"/>
</dbReference>
<sequence length="76" mass="8371">MPMNSRNSRIGLALFSLYLLLYGGFVLLNTFWPATMDATPFMGVNVAIWYGFGLIMAAFVLALIYGALCGPTEEEQ</sequence>
<keyword evidence="3" id="KW-1185">Reference proteome</keyword>